<dbReference type="NCBIfam" id="TIGR01458">
    <property type="entry name" value="HAD-SF-IIA-hyp3"/>
    <property type="match status" value="1"/>
</dbReference>
<evidence type="ECO:0000256" key="3">
    <source>
        <dbReference type="ARBA" id="ARBA00022723"/>
    </source>
</evidence>
<dbReference type="InterPro" id="IPR006355">
    <property type="entry name" value="LHPP/HDHD2"/>
</dbReference>
<keyword evidence="4" id="KW-0460">Magnesium</keyword>
<proteinExistence type="inferred from homology"/>
<dbReference type="InterPro" id="IPR006357">
    <property type="entry name" value="HAD-SF_hydro_IIA"/>
</dbReference>
<reference evidence="6" key="1">
    <citation type="submission" date="2018-05" db="EMBL/GenBank/DDBJ databases">
        <authorList>
            <person name="Lanie J.A."/>
            <person name="Ng W.-L."/>
            <person name="Kazmierczak K.M."/>
            <person name="Andrzejewski T.M."/>
            <person name="Davidsen T.M."/>
            <person name="Wayne K.J."/>
            <person name="Tettelin H."/>
            <person name="Glass J.I."/>
            <person name="Rusch D."/>
            <person name="Podicherti R."/>
            <person name="Tsui H.-C.T."/>
            <person name="Winkler M.E."/>
        </authorList>
    </citation>
    <scope>NUCLEOTIDE SEQUENCE</scope>
</reference>
<keyword evidence="3" id="KW-0479">Metal-binding</keyword>
<dbReference type="InterPro" id="IPR036412">
    <property type="entry name" value="HAD-like_sf"/>
</dbReference>
<evidence type="ECO:0000313" key="6">
    <source>
        <dbReference type="EMBL" id="SVA98822.1"/>
    </source>
</evidence>
<comment type="cofactor">
    <cofactor evidence="1">
        <name>Mg(2+)</name>
        <dbReference type="ChEBI" id="CHEBI:18420"/>
    </cofactor>
</comment>
<dbReference type="InterPro" id="IPR023214">
    <property type="entry name" value="HAD_sf"/>
</dbReference>
<dbReference type="PANTHER" id="PTHR19288">
    <property type="entry name" value="4-NITROPHENYLPHOSPHATASE-RELATED"/>
    <property type="match status" value="1"/>
</dbReference>
<dbReference type="GO" id="GO:0016791">
    <property type="term" value="F:phosphatase activity"/>
    <property type="evidence" value="ECO:0007669"/>
    <property type="project" value="InterPro"/>
</dbReference>
<dbReference type="NCBIfam" id="TIGR01549">
    <property type="entry name" value="HAD-SF-IA-v1"/>
    <property type="match status" value="1"/>
</dbReference>
<dbReference type="GO" id="GO:0046872">
    <property type="term" value="F:metal ion binding"/>
    <property type="evidence" value="ECO:0007669"/>
    <property type="project" value="UniProtKB-KW"/>
</dbReference>
<evidence type="ECO:0000256" key="4">
    <source>
        <dbReference type="ARBA" id="ARBA00022842"/>
    </source>
</evidence>
<sequence length="261" mass="28953">MNTIQKAKGFLFDLDGVFYLSGKPLEGAVETLSYLRANKIPFRFLTNTTTKNRKTLKEKLDAIKLYCSEDEIISAGFAGINYLRGMGSPTCRFFISDNLKLDYVEFVEDLHSPEVVVIGDYYGWTFELLNQAFRHLMDGAEIIALHKGRYYKVDDGLQLDAGGFVKALEYTTGKQAHVVGKPNKAFFQYALDDLNLGPGEVVMLGDDLVNDVKGAQEIGVPGVLVKTGKYHEGMVESSSVNPDGFINSISDLPKLLNKKES</sequence>
<protein>
    <recommendedName>
        <fullName evidence="5">Haloacid dehalogenase-like hydrolase domain-containing protein 2</fullName>
    </recommendedName>
</protein>
<dbReference type="EMBL" id="UINC01024687">
    <property type="protein sequence ID" value="SVA98822.1"/>
    <property type="molecule type" value="Genomic_DNA"/>
</dbReference>
<name>A0A382ACL3_9ZZZZ</name>
<dbReference type="Gene3D" id="3.40.50.1000">
    <property type="entry name" value="HAD superfamily/HAD-like"/>
    <property type="match status" value="2"/>
</dbReference>
<evidence type="ECO:0000256" key="1">
    <source>
        <dbReference type="ARBA" id="ARBA00001946"/>
    </source>
</evidence>
<dbReference type="GO" id="GO:0005737">
    <property type="term" value="C:cytoplasm"/>
    <property type="evidence" value="ECO:0007669"/>
    <property type="project" value="TreeGrafter"/>
</dbReference>
<accession>A0A382ACL3</accession>
<evidence type="ECO:0000256" key="2">
    <source>
        <dbReference type="ARBA" id="ARBA00007958"/>
    </source>
</evidence>
<comment type="similarity">
    <text evidence="2">Belongs to the HAD-like hydrolase superfamily.</text>
</comment>
<dbReference type="NCBIfam" id="TIGR01460">
    <property type="entry name" value="HAD-SF-IIA"/>
    <property type="match status" value="1"/>
</dbReference>
<organism evidence="6">
    <name type="scientific">marine metagenome</name>
    <dbReference type="NCBI Taxonomy" id="408172"/>
    <lineage>
        <taxon>unclassified sequences</taxon>
        <taxon>metagenomes</taxon>
        <taxon>ecological metagenomes</taxon>
    </lineage>
</organism>
<dbReference type="Pfam" id="PF13344">
    <property type="entry name" value="Hydrolase_6"/>
    <property type="match status" value="1"/>
</dbReference>
<gene>
    <name evidence="6" type="ORF">METZ01_LOCUS151676</name>
</gene>
<dbReference type="SUPFAM" id="SSF56784">
    <property type="entry name" value="HAD-like"/>
    <property type="match status" value="1"/>
</dbReference>
<evidence type="ECO:0000256" key="5">
    <source>
        <dbReference type="ARBA" id="ARBA00039666"/>
    </source>
</evidence>
<dbReference type="PANTHER" id="PTHR19288:SF46">
    <property type="entry name" value="HALOACID DEHALOGENASE-LIKE HYDROLASE DOMAIN-CONTAINING PROTEIN 2"/>
    <property type="match status" value="1"/>
</dbReference>
<dbReference type="InterPro" id="IPR006439">
    <property type="entry name" value="HAD-SF_hydro_IA"/>
</dbReference>
<dbReference type="AlphaFoldDB" id="A0A382ACL3"/>
<dbReference type="Pfam" id="PF13242">
    <property type="entry name" value="Hydrolase_like"/>
    <property type="match status" value="1"/>
</dbReference>